<dbReference type="InParanoid" id="A0A2J6SFC1"/>
<accession>A0A2J6SFC1</accession>
<dbReference type="GeneID" id="36596368"/>
<proteinExistence type="predicted"/>
<dbReference type="Proteomes" id="UP000235371">
    <property type="component" value="Unassembled WGS sequence"/>
</dbReference>
<organism evidence="1 2">
    <name type="scientific">Hyaloscypha bicolor E</name>
    <dbReference type="NCBI Taxonomy" id="1095630"/>
    <lineage>
        <taxon>Eukaryota</taxon>
        <taxon>Fungi</taxon>
        <taxon>Dikarya</taxon>
        <taxon>Ascomycota</taxon>
        <taxon>Pezizomycotina</taxon>
        <taxon>Leotiomycetes</taxon>
        <taxon>Helotiales</taxon>
        <taxon>Hyaloscyphaceae</taxon>
        <taxon>Hyaloscypha</taxon>
        <taxon>Hyaloscypha bicolor</taxon>
    </lineage>
</organism>
<gene>
    <name evidence="1" type="ORF">K444DRAFT_713306</name>
</gene>
<reference evidence="1 2" key="1">
    <citation type="submission" date="2016-04" db="EMBL/GenBank/DDBJ databases">
        <title>A degradative enzymes factory behind the ericoid mycorrhizal symbiosis.</title>
        <authorList>
            <consortium name="DOE Joint Genome Institute"/>
            <person name="Martino E."/>
            <person name="Morin E."/>
            <person name="Grelet G."/>
            <person name="Kuo A."/>
            <person name="Kohler A."/>
            <person name="Daghino S."/>
            <person name="Barry K."/>
            <person name="Choi C."/>
            <person name="Cichocki N."/>
            <person name="Clum A."/>
            <person name="Copeland A."/>
            <person name="Hainaut M."/>
            <person name="Haridas S."/>
            <person name="Labutti K."/>
            <person name="Lindquist E."/>
            <person name="Lipzen A."/>
            <person name="Khouja H.-R."/>
            <person name="Murat C."/>
            <person name="Ohm R."/>
            <person name="Olson A."/>
            <person name="Spatafora J."/>
            <person name="Veneault-Fourrey C."/>
            <person name="Henrissat B."/>
            <person name="Grigoriev I."/>
            <person name="Martin F."/>
            <person name="Perotto S."/>
        </authorList>
    </citation>
    <scope>NUCLEOTIDE SEQUENCE [LARGE SCALE GENOMIC DNA]</scope>
    <source>
        <strain evidence="1 2">E</strain>
    </source>
</reference>
<evidence type="ECO:0000313" key="1">
    <source>
        <dbReference type="EMBL" id="PMD49453.1"/>
    </source>
</evidence>
<dbReference type="AlphaFoldDB" id="A0A2J6SFC1"/>
<keyword evidence="2" id="KW-1185">Reference proteome</keyword>
<evidence type="ECO:0000313" key="2">
    <source>
        <dbReference type="Proteomes" id="UP000235371"/>
    </source>
</evidence>
<protein>
    <submittedName>
        <fullName evidence="1">Uncharacterized protein</fullName>
    </submittedName>
</protein>
<dbReference type="EMBL" id="KZ613921">
    <property type="protein sequence ID" value="PMD49453.1"/>
    <property type="molecule type" value="Genomic_DNA"/>
</dbReference>
<name>A0A2J6SFC1_9HELO</name>
<sequence>MLGIRRTLDLLLAQVIRFAQQLPRSFKVIATQRIYFIVRANNDPAVHQEYPKEYGSQALAFVQSRLAGAGGNTTSSSLSLHQGR</sequence>
<dbReference type="RefSeq" id="XP_024726357.1">
    <property type="nucleotide sequence ID" value="XM_024888292.1"/>
</dbReference>